<dbReference type="Proteomes" id="UP001196413">
    <property type="component" value="Unassembled WGS sequence"/>
</dbReference>
<gene>
    <name evidence="1" type="ORF">KIN20_024788</name>
</gene>
<sequence length="81" mass="9032">MSTKVQGGLCGQGPPSLILLPSHYASAYQLSFLPIYATFTVTELPTDVTDQDEVSWSIEELHVDVNQCRPQDLPYKSMMIE</sequence>
<evidence type="ECO:0000313" key="2">
    <source>
        <dbReference type="Proteomes" id="UP001196413"/>
    </source>
</evidence>
<reference evidence="1" key="1">
    <citation type="submission" date="2021-06" db="EMBL/GenBank/DDBJ databases">
        <title>Parelaphostrongylus tenuis whole genome reference sequence.</title>
        <authorList>
            <person name="Garwood T.J."/>
            <person name="Larsen P.A."/>
            <person name="Fountain-Jones N.M."/>
            <person name="Garbe J.R."/>
            <person name="Macchietto M.G."/>
            <person name="Kania S.A."/>
            <person name="Gerhold R.W."/>
            <person name="Richards J.E."/>
            <person name="Wolf T.M."/>
        </authorList>
    </citation>
    <scope>NUCLEOTIDE SEQUENCE</scope>
    <source>
        <strain evidence="1">MNPRO001-30</strain>
        <tissue evidence="1">Meninges</tissue>
    </source>
</reference>
<organism evidence="1 2">
    <name type="scientific">Parelaphostrongylus tenuis</name>
    <name type="common">Meningeal worm</name>
    <dbReference type="NCBI Taxonomy" id="148309"/>
    <lineage>
        <taxon>Eukaryota</taxon>
        <taxon>Metazoa</taxon>
        <taxon>Ecdysozoa</taxon>
        <taxon>Nematoda</taxon>
        <taxon>Chromadorea</taxon>
        <taxon>Rhabditida</taxon>
        <taxon>Rhabditina</taxon>
        <taxon>Rhabditomorpha</taxon>
        <taxon>Strongyloidea</taxon>
        <taxon>Metastrongylidae</taxon>
        <taxon>Parelaphostrongylus</taxon>
    </lineage>
</organism>
<proteinExistence type="predicted"/>
<name>A0AAD5N7Z2_PARTN</name>
<accession>A0AAD5N7Z2</accession>
<dbReference type="AlphaFoldDB" id="A0AAD5N7Z2"/>
<protein>
    <submittedName>
        <fullName evidence="1">Uncharacterized protein</fullName>
    </submittedName>
</protein>
<dbReference type="EMBL" id="JAHQIW010005020">
    <property type="protein sequence ID" value="KAJ1364656.1"/>
    <property type="molecule type" value="Genomic_DNA"/>
</dbReference>
<evidence type="ECO:0000313" key="1">
    <source>
        <dbReference type="EMBL" id="KAJ1364656.1"/>
    </source>
</evidence>
<comment type="caution">
    <text evidence="1">The sequence shown here is derived from an EMBL/GenBank/DDBJ whole genome shotgun (WGS) entry which is preliminary data.</text>
</comment>
<keyword evidence="2" id="KW-1185">Reference proteome</keyword>